<name>A0ABM7Y6U1_9PROT</name>
<dbReference type="InterPro" id="IPR016986">
    <property type="entry name" value="UCP031982_abhydr"/>
</dbReference>
<dbReference type="PIRSF" id="PIRSF031982">
    <property type="entry name" value="UCP031982_abhydr"/>
    <property type="match status" value="1"/>
</dbReference>
<gene>
    <name evidence="4" type="ORF">Rmf_36360</name>
</gene>
<dbReference type="InterPro" id="IPR022742">
    <property type="entry name" value="Hydrolase_4"/>
</dbReference>
<dbReference type="Pfam" id="PF12146">
    <property type="entry name" value="Hydrolase_4"/>
    <property type="match status" value="1"/>
</dbReference>
<dbReference type="Proteomes" id="UP000831327">
    <property type="component" value="Chromosome"/>
</dbReference>
<dbReference type="PANTHER" id="PTHR22946:SF9">
    <property type="entry name" value="POLYKETIDE TRANSFERASE AF380"/>
    <property type="match status" value="1"/>
</dbReference>
<evidence type="ECO:0000256" key="2">
    <source>
        <dbReference type="SAM" id="SignalP"/>
    </source>
</evidence>
<evidence type="ECO:0000256" key="1">
    <source>
        <dbReference type="ARBA" id="ARBA00022801"/>
    </source>
</evidence>
<accession>A0ABM7Y6U1</accession>
<keyword evidence="1" id="KW-0378">Hydrolase</keyword>
<feature type="signal peptide" evidence="2">
    <location>
        <begin position="1"/>
        <end position="17"/>
    </location>
</feature>
<keyword evidence="5" id="KW-1185">Reference proteome</keyword>
<keyword evidence="2" id="KW-0732">Signal</keyword>
<evidence type="ECO:0000259" key="3">
    <source>
        <dbReference type="Pfam" id="PF12146"/>
    </source>
</evidence>
<evidence type="ECO:0000313" key="4">
    <source>
        <dbReference type="EMBL" id="BDG73707.1"/>
    </source>
</evidence>
<dbReference type="EMBL" id="AP025637">
    <property type="protein sequence ID" value="BDG73707.1"/>
    <property type="molecule type" value="Genomic_DNA"/>
</dbReference>
<dbReference type="InterPro" id="IPR050261">
    <property type="entry name" value="FrsA_esterase"/>
</dbReference>
<dbReference type="InterPro" id="IPR029058">
    <property type="entry name" value="AB_hydrolase_fold"/>
</dbReference>
<dbReference type="SUPFAM" id="SSF53474">
    <property type="entry name" value="alpha/beta-Hydrolases"/>
    <property type="match status" value="1"/>
</dbReference>
<proteinExistence type="predicted"/>
<evidence type="ECO:0000313" key="5">
    <source>
        <dbReference type="Proteomes" id="UP000831327"/>
    </source>
</evidence>
<sequence length="297" mass="30817">MIARTLILLLLAFPAGAQVAIEVPGTPPLAGALWLPAGDARAPLVVLLHGAGGAFIDHAPLGQALAQAGIAAVAVTQTADGNAPNAFARMQARARDATRVLDHVLAAEPDRLDPARIGVFGYSAGGTAALLLIGGRADPSRWIALCAAHPEERLCQSPFGRAALEAAAGLAPFGAPDARVRAVMLAAPALGFLFAPEGFPEVAPGTMVRLWRAGGDTVLREPHHTEAIAPLLPGHPVATVVPEAGHWVFMPPCDAERRVALPYLCADPPGLDRATFLRDFAADAVAFFRAALAERRP</sequence>
<dbReference type="PANTHER" id="PTHR22946">
    <property type="entry name" value="DIENELACTONE HYDROLASE DOMAIN-CONTAINING PROTEIN-RELATED"/>
    <property type="match status" value="1"/>
</dbReference>
<organism evidence="4 5">
    <name type="scientific">Roseomonas fluvialis</name>
    <dbReference type="NCBI Taxonomy" id="1750527"/>
    <lineage>
        <taxon>Bacteria</taxon>
        <taxon>Pseudomonadati</taxon>
        <taxon>Pseudomonadota</taxon>
        <taxon>Alphaproteobacteria</taxon>
        <taxon>Acetobacterales</taxon>
        <taxon>Roseomonadaceae</taxon>
        <taxon>Roseomonas</taxon>
    </lineage>
</organism>
<protein>
    <recommendedName>
        <fullName evidence="3">Serine aminopeptidase S33 domain-containing protein</fullName>
    </recommendedName>
</protein>
<feature type="domain" description="Serine aminopeptidase S33" evidence="3">
    <location>
        <begin position="44"/>
        <end position="168"/>
    </location>
</feature>
<feature type="chain" id="PRO_5045235651" description="Serine aminopeptidase S33 domain-containing protein" evidence="2">
    <location>
        <begin position="18"/>
        <end position="297"/>
    </location>
</feature>
<reference evidence="4 5" key="1">
    <citation type="journal article" date="2016" name="Microbes Environ.">
        <title>Phylogenetically diverse aerobic anoxygenic phototrophic bacteria isolated from epilithic biofilms in Tama river, Japan.</title>
        <authorList>
            <person name="Hirose S."/>
            <person name="Matsuura K."/>
            <person name="Haruta S."/>
        </authorList>
    </citation>
    <scope>NUCLEOTIDE SEQUENCE [LARGE SCALE GENOMIC DNA]</scope>
    <source>
        <strain evidence="4 5">S08</strain>
    </source>
</reference>
<dbReference type="Gene3D" id="3.40.50.1820">
    <property type="entry name" value="alpha/beta hydrolase"/>
    <property type="match status" value="1"/>
</dbReference>
<dbReference type="RefSeq" id="WP_244407919.1">
    <property type="nucleotide sequence ID" value="NZ_AP025637.1"/>
</dbReference>